<gene>
    <name evidence="2" type="ORF">KSF_018530</name>
</gene>
<feature type="domain" description="DUF402" evidence="1">
    <location>
        <begin position="64"/>
        <end position="159"/>
    </location>
</feature>
<dbReference type="SUPFAM" id="SSF159234">
    <property type="entry name" value="FomD-like"/>
    <property type="match status" value="1"/>
</dbReference>
<proteinExistence type="predicted"/>
<keyword evidence="3" id="KW-1185">Reference proteome</keyword>
<dbReference type="Pfam" id="PF04167">
    <property type="entry name" value="DUF402"/>
    <property type="match status" value="1"/>
</dbReference>
<evidence type="ECO:0000313" key="3">
    <source>
        <dbReference type="Proteomes" id="UP000597444"/>
    </source>
</evidence>
<dbReference type="Proteomes" id="UP000597444">
    <property type="component" value="Unassembled WGS sequence"/>
</dbReference>
<dbReference type="PANTHER" id="PTHR41271:SF1">
    <property type="entry name" value="DUF402 DOMAIN-CONTAINING PROTEIN"/>
    <property type="match status" value="1"/>
</dbReference>
<dbReference type="InterPro" id="IPR007295">
    <property type="entry name" value="DUF402"/>
</dbReference>
<organism evidence="2 3">
    <name type="scientific">Reticulibacter mediterranei</name>
    <dbReference type="NCBI Taxonomy" id="2778369"/>
    <lineage>
        <taxon>Bacteria</taxon>
        <taxon>Bacillati</taxon>
        <taxon>Chloroflexota</taxon>
        <taxon>Ktedonobacteria</taxon>
        <taxon>Ktedonobacterales</taxon>
        <taxon>Reticulibacteraceae</taxon>
        <taxon>Reticulibacter</taxon>
    </lineage>
</organism>
<evidence type="ECO:0000313" key="2">
    <source>
        <dbReference type="EMBL" id="GHO91805.1"/>
    </source>
</evidence>
<sequence length="179" mass="21050">MKQKRADRYDWQRILQKRFAMMYLDTYAFKGHVSLFCIDAVREPLWIKPADGPVCLADKGYLWLQHFPDNSHYTVTTIFDDQGEIARWYIDICKRHYLDDQGLLWYEDLYLDLDVSPDGQATILDADELDEALAQGIISGLDYELAWREVSSLLTVIEEDALSIFWLCEEHKDMLLKFV</sequence>
<dbReference type="RefSeq" id="WP_220202679.1">
    <property type="nucleotide sequence ID" value="NZ_BNJK01000001.1"/>
</dbReference>
<accession>A0A8J3IG25</accession>
<dbReference type="AlphaFoldDB" id="A0A8J3IG25"/>
<dbReference type="Gene3D" id="2.40.380.10">
    <property type="entry name" value="FomD-like"/>
    <property type="match status" value="1"/>
</dbReference>
<dbReference type="InterPro" id="IPR035930">
    <property type="entry name" value="FomD-like_sf"/>
</dbReference>
<name>A0A8J3IG25_9CHLR</name>
<reference evidence="2" key="1">
    <citation type="submission" date="2020-10" db="EMBL/GenBank/DDBJ databases">
        <title>Taxonomic study of unclassified bacteria belonging to the class Ktedonobacteria.</title>
        <authorList>
            <person name="Yabe S."/>
            <person name="Wang C.M."/>
            <person name="Zheng Y."/>
            <person name="Sakai Y."/>
            <person name="Cavaletti L."/>
            <person name="Monciardini P."/>
            <person name="Donadio S."/>
        </authorList>
    </citation>
    <scope>NUCLEOTIDE SEQUENCE</scope>
    <source>
        <strain evidence="2">ID150040</strain>
    </source>
</reference>
<dbReference type="EMBL" id="BNJK01000001">
    <property type="protein sequence ID" value="GHO91805.1"/>
    <property type="molecule type" value="Genomic_DNA"/>
</dbReference>
<dbReference type="PANTHER" id="PTHR41271">
    <property type="entry name" value="DUF402 DOMAIN-CONTAINING PROTEIN"/>
    <property type="match status" value="1"/>
</dbReference>
<protein>
    <recommendedName>
        <fullName evidence="1">DUF402 domain-containing protein</fullName>
    </recommendedName>
</protein>
<evidence type="ECO:0000259" key="1">
    <source>
        <dbReference type="Pfam" id="PF04167"/>
    </source>
</evidence>
<comment type="caution">
    <text evidence="2">The sequence shown here is derived from an EMBL/GenBank/DDBJ whole genome shotgun (WGS) entry which is preliminary data.</text>
</comment>